<dbReference type="Pfam" id="PF07963">
    <property type="entry name" value="N_methyl"/>
    <property type="match status" value="1"/>
</dbReference>
<dbReference type="InterPro" id="IPR012902">
    <property type="entry name" value="N_methyl_site"/>
</dbReference>
<organism evidence="2 3">
    <name type="scientific">Coprococcus catus</name>
    <dbReference type="NCBI Taxonomy" id="116085"/>
    <lineage>
        <taxon>Bacteria</taxon>
        <taxon>Bacillati</taxon>
        <taxon>Bacillota</taxon>
        <taxon>Clostridia</taxon>
        <taxon>Lachnospirales</taxon>
        <taxon>Lachnospiraceae</taxon>
        <taxon>Coprococcus</taxon>
    </lineage>
</organism>
<gene>
    <name evidence="2" type="ORF">DW747_15600</name>
</gene>
<protein>
    <submittedName>
        <fullName evidence="2">Prepilin-type N-terminal cleavage/methylation domain-containing protein</fullName>
    </submittedName>
</protein>
<sequence length="306" mass="33749">MHIDKNKNKGFTLVELVIVVAILAILVGILAPAYSKYVERSAESTDLENVRTAYGEVMIAVEIEEEKDVLKVVPLKQKKAGWQSSNTVSIAGISHSNGDPDTDHWKGDPVAGGVCEVSYDPVKGILFDWKGKNEDGSKKYFFDINEDLQKPLEESGVLKDLNNQNNKYFEIDSKCPKSSMLPKVQAKLPANSLLQKGTWAYVGSPSEAPERYFYWTSVDTNKVGAGQKIPVIISTADGKYYVSESTTANRTGSGSPYVAISGHLTQVDNKKIIAKGQAYGSLQKAYDAYEKELTDGKYKQYKNTLQ</sequence>
<comment type="caution">
    <text evidence="2">The sequence shown here is derived from an EMBL/GenBank/DDBJ whole genome shotgun (WGS) entry which is preliminary data.</text>
</comment>
<dbReference type="PROSITE" id="PS00409">
    <property type="entry name" value="PROKAR_NTER_METHYL"/>
    <property type="match status" value="1"/>
</dbReference>
<dbReference type="SUPFAM" id="SSF54523">
    <property type="entry name" value="Pili subunits"/>
    <property type="match status" value="1"/>
</dbReference>
<evidence type="ECO:0000313" key="2">
    <source>
        <dbReference type="EMBL" id="RGC43258.1"/>
    </source>
</evidence>
<keyword evidence="3" id="KW-1185">Reference proteome</keyword>
<dbReference type="RefSeq" id="WP_117541724.1">
    <property type="nucleotide sequence ID" value="NZ_QVFD01000024.1"/>
</dbReference>
<dbReference type="Gene3D" id="3.30.700.10">
    <property type="entry name" value="Glycoprotein, Type 4 Pilin"/>
    <property type="match status" value="1"/>
</dbReference>
<reference evidence="2 3" key="1">
    <citation type="submission" date="2018-08" db="EMBL/GenBank/DDBJ databases">
        <title>A genome reference for cultivated species of the human gut microbiota.</title>
        <authorList>
            <person name="Zou Y."/>
            <person name="Xue W."/>
            <person name="Luo G."/>
        </authorList>
    </citation>
    <scope>NUCLEOTIDE SEQUENCE [LARGE SCALE GENOMIC DNA]</scope>
    <source>
        <strain evidence="2 3">AM28-39</strain>
    </source>
</reference>
<keyword evidence="1" id="KW-0812">Transmembrane</keyword>
<dbReference type="EMBL" id="QVFD01000024">
    <property type="protein sequence ID" value="RGC43258.1"/>
    <property type="molecule type" value="Genomic_DNA"/>
</dbReference>
<keyword evidence="1" id="KW-1133">Transmembrane helix</keyword>
<evidence type="ECO:0000313" key="3">
    <source>
        <dbReference type="Proteomes" id="UP000261231"/>
    </source>
</evidence>
<dbReference type="InterPro" id="IPR045584">
    <property type="entry name" value="Pilin-like"/>
</dbReference>
<name>A0A3E2XIK6_9FIRM</name>
<evidence type="ECO:0000256" key="1">
    <source>
        <dbReference type="SAM" id="Phobius"/>
    </source>
</evidence>
<dbReference type="AlphaFoldDB" id="A0A3E2XIK6"/>
<accession>A0A3E2XIK6</accession>
<dbReference type="OrthoDB" id="2066755at2"/>
<keyword evidence="1" id="KW-0472">Membrane</keyword>
<dbReference type="NCBIfam" id="TIGR02532">
    <property type="entry name" value="IV_pilin_GFxxxE"/>
    <property type="match status" value="1"/>
</dbReference>
<proteinExistence type="predicted"/>
<dbReference type="Proteomes" id="UP000261231">
    <property type="component" value="Unassembled WGS sequence"/>
</dbReference>
<feature type="transmembrane region" description="Helical" evidence="1">
    <location>
        <begin position="12"/>
        <end position="34"/>
    </location>
</feature>